<dbReference type="EMBL" id="UIVS01000001">
    <property type="protein sequence ID" value="SVP89770.1"/>
    <property type="molecule type" value="Genomic_DNA"/>
</dbReference>
<dbReference type="GO" id="GO:0006457">
    <property type="term" value="P:protein folding"/>
    <property type="evidence" value="ECO:0007669"/>
    <property type="project" value="TreeGrafter"/>
</dbReference>
<dbReference type="PANTHER" id="PTHR20922:SF13">
    <property type="entry name" value="DNL-TYPE ZINC FINGER PROTEIN"/>
    <property type="match status" value="1"/>
</dbReference>
<proteinExistence type="predicted"/>
<evidence type="ECO:0000313" key="7">
    <source>
        <dbReference type="EMBL" id="SVP88614.1"/>
    </source>
</evidence>
<dbReference type="Gene3D" id="2.20.28.10">
    <property type="match status" value="1"/>
</dbReference>
<dbReference type="PANTHER" id="PTHR20922">
    <property type="entry name" value="DNL-TYPE ZINC FINGER PROTEIN"/>
    <property type="match status" value="1"/>
</dbReference>
<keyword evidence="2 4" id="KW-0863">Zinc-finger</keyword>
<evidence type="ECO:0000256" key="3">
    <source>
        <dbReference type="ARBA" id="ARBA00022833"/>
    </source>
</evidence>
<gene>
    <name evidence="7" type="ORF">TAT_000047400</name>
    <name evidence="8" type="ORF">TAV_000047100</name>
</gene>
<evidence type="ECO:0000259" key="6">
    <source>
        <dbReference type="PROSITE" id="PS51501"/>
    </source>
</evidence>
<reference evidence="7" key="1">
    <citation type="submission" date="2018-07" db="EMBL/GenBank/DDBJ databases">
        <authorList>
            <person name="Quirk P.G."/>
            <person name="Krulwich T.A."/>
        </authorList>
    </citation>
    <scope>NUCLEOTIDE SEQUENCE</scope>
    <source>
        <strain evidence="7">Anand</strain>
    </source>
</reference>
<dbReference type="VEuPathDB" id="PiroplasmaDB:TA20720"/>
<dbReference type="AlphaFoldDB" id="A0A3B0N0R0"/>
<feature type="region of interest" description="Disordered" evidence="5">
    <location>
        <begin position="58"/>
        <end position="79"/>
    </location>
</feature>
<dbReference type="InterPro" id="IPR007853">
    <property type="entry name" value="Znf_DNL-typ"/>
</dbReference>
<evidence type="ECO:0000313" key="8">
    <source>
        <dbReference type="EMBL" id="SVP89770.1"/>
    </source>
</evidence>
<dbReference type="Pfam" id="PF05180">
    <property type="entry name" value="zf-DNL"/>
    <property type="match status" value="1"/>
</dbReference>
<dbReference type="PROSITE" id="PS51501">
    <property type="entry name" value="ZF_DNL"/>
    <property type="match status" value="1"/>
</dbReference>
<dbReference type="InterPro" id="IPR024158">
    <property type="entry name" value="Mt_import_TIM15"/>
</dbReference>
<dbReference type="GO" id="GO:0005739">
    <property type="term" value="C:mitochondrion"/>
    <property type="evidence" value="ECO:0007669"/>
    <property type="project" value="TreeGrafter"/>
</dbReference>
<evidence type="ECO:0000256" key="2">
    <source>
        <dbReference type="ARBA" id="ARBA00022771"/>
    </source>
</evidence>
<organism evidence="7">
    <name type="scientific">Theileria annulata</name>
    <dbReference type="NCBI Taxonomy" id="5874"/>
    <lineage>
        <taxon>Eukaryota</taxon>
        <taxon>Sar</taxon>
        <taxon>Alveolata</taxon>
        <taxon>Apicomplexa</taxon>
        <taxon>Aconoidasida</taxon>
        <taxon>Piroplasmida</taxon>
        <taxon>Theileriidae</taxon>
        <taxon>Theileria</taxon>
    </lineage>
</organism>
<keyword evidence="1" id="KW-0479">Metal-binding</keyword>
<evidence type="ECO:0000256" key="4">
    <source>
        <dbReference type="PROSITE-ProRule" id="PRU00834"/>
    </source>
</evidence>
<keyword evidence="3" id="KW-0862">Zinc</keyword>
<sequence length="197" mass="22802">MYAIRRYLKILMNYSLNQSFSPIKYLYSSTCYPNYHLNNHIFNSIHSFTSESNNKTINSTNSSTDNKCDNTTTSNSTNTHNNNNNLECIESNIKNDRYIAVFTCNICNNRTAKSFSKQAYHHGIVYVKCESCNSRMLLLIIIHLISDQLGWFGEKQNIEEILLKKGQEVSKMELGENVSDSDLQLIQSLKHNKYFKQ</sequence>
<name>A0A3B0N0R0_THEAN</name>
<evidence type="ECO:0000256" key="5">
    <source>
        <dbReference type="SAM" id="MobiDB-lite"/>
    </source>
</evidence>
<dbReference type="GO" id="GO:0030150">
    <property type="term" value="P:protein import into mitochondrial matrix"/>
    <property type="evidence" value="ECO:0007669"/>
    <property type="project" value="TreeGrafter"/>
</dbReference>
<accession>A0A3B0N0R0</accession>
<evidence type="ECO:0000256" key="1">
    <source>
        <dbReference type="ARBA" id="ARBA00022723"/>
    </source>
</evidence>
<dbReference type="GO" id="GO:0050821">
    <property type="term" value="P:protein stabilization"/>
    <property type="evidence" value="ECO:0007669"/>
    <property type="project" value="TreeGrafter"/>
</dbReference>
<dbReference type="EMBL" id="UIVT01000001">
    <property type="protein sequence ID" value="SVP88614.1"/>
    <property type="molecule type" value="Genomic_DNA"/>
</dbReference>
<dbReference type="GO" id="GO:0051087">
    <property type="term" value="F:protein-folding chaperone binding"/>
    <property type="evidence" value="ECO:0007669"/>
    <property type="project" value="TreeGrafter"/>
</dbReference>
<feature type="domain" description="DNL-type" evidence="6">
    <location>
        <begin position="93"/>
        <end position="194"/>
    </location>
</feature>
<dbReference type="GO" id="GO:0008270">
    <property type="term" value="F:zinc ion binding"/>
    <property type="evidence" value="ECO:0007669"/>
    <property type="project" value="UniProtKB-KW"/>
</dbReference>
<protein>
    <submittedName>
        <fullName evidence="7">DNL zinc finger containing protein, putative</fullName>
    </submittedName>
</protein>